<evidence type="ECO:0000256" key="4">
    <source>
        <dbReference type="ARBA" id="ARBA00012616"/>
    </source>
</evidence>
<keyword evidence="8 12" id="KW-0496">Mitochondrion</keyword>
<dbReference type="NCBIfam" id="NF001567">
    <property type="entry name" value="PRK00389.1"/>
    <property type="match status" value="1"/>
</dbReference>
<comment type="function">
    <text evidence="12">The glycine cleavage system catalyzes the degradation of glycine.</text>
</comment>
<keyword evidence="7 12" id="KW-0809">Transit peptide</keyword>
<comment type="subcellular location">
    <subcellularLocation>
        <location evidence="1 12">Mitochondrion</location>
    </subcellularLocation>
</comment>
<keyword evidence="5 12" id="KW-0032">Aminotransferase</keyword>
<evidence type="ECO:0000313" key="16">
    <source>
        <dbReference type="Proteomes" id="UP000305067"/>
    </source>
</evidence>
<dbReference type="InterPro" id="IPR006223">
    <property type="entry name" value="GcvT"/>
</dbReference>
<dbReference type="PANTHER" id="PTHR43757">
    <property type="entry name" value="AMINOMETHYLTRANSFERASE"/>
    <property type="match status" value="1"/>
</dbReference>
<evidence type="ECO:0000256" key="7">
    <source>
        <dbReference type="ARBA" id="ARBA00022946"/>
    </source>
</evidence>
<evidence type="ECO:0000256" key="6">
    <source>
        <dbReference type="ARBA" id="ARBA00022679"/>
    </source>
</evidence>
<evidence type="ECO:0000259" key="14">
    <source>
        <dbReference type="Pfam" id="PF08669"/>
    </source>
</evidence>
<accession>A0A5C3Q235</accession>
<dbReference type="EC" id="2.1.2.10" evidence="4 12"/>
<dbReference type="InterPro" id="IPR029043">
    <property type="entry name" value="GcvT/YgfZ_C"/>
</dbReference>
<evidence type="ECO:0000313" key="15">
    <source>
        <dbReference type="EMBL" id="TFK96042.1"/>
    </source>
</evidence>
<dbReference type="GO" id="GO:0004047">
    <property type="term" value="F:aminomethyltransferase activity"/>
    <property type="evidence" value="ECO:0007669"/>
    <property type="project" value="UniProtKB-EC"/>
</dbReference>
<dbReference type="InterPro" id="IPR027266">
    <property type="entry name" value="TrmE/GcvT-like"/>
</dbReference>
<keyword evidence="6 12" id="KW-0808">Transferase</keyword>
<dbReference type="EMBL" id="ML178868">
    <property type="protein sequence ID" value="TFK96042.1"/>
    <property type="molecule type" value="Genomic_DNA"/>
</dbReference>
<dbReference type="Gene3D" id="4.10.1250.10">
    <property type="entry name" value="Aminomethyltransferase fragment"/>
    <property type="match status" value="1"/>
</dbReference>
<evidence type="ECO:0000256" key="8">
    <source>
        <dbReference type="ARBA" id="ARBA00023128"/>
    </source>
</evidence>
<evidence type="ECO:0000256" key="9">
    <source>
        <dbReference type="ARBA" id="ARBA00031395"/>
    </source>
</evidence>
<dbReference type="Proteomes" id="UP000305067">
    <property type="component" value="Unassembled WGS sequence"/>
</dbReference>
<evidence type="ECO:0000256" key="1">
    <source>
        <dbReference type="ARBA" id="ARBA00004173"/>
    </source>
</evidence>
<dbReference type="NCBIfam" id="TIGR00528">
    <property type="entry name" value="gcvT"/>
    <property type="match status" value="1"/>
</dbReference>
<dbReference type="PIRSF" id="PIRSF006487">
    <property type="entry name" value="GcvT"/>
    <property type="match status" value="1"/>
</dbReference>
<dbReference type="SUPFAM" id="SSF103025">
    <property type="entry name" value="Folate-binding domain"/>
    <property type="match status" value="1"/>
</dbReference>
<sequence length="427" mass="46061">MNGLTNVSRRSTQLLRRSLHTSAALRDAAPAGQTLRRTGLYDLHKENGATMVGFAGFDMPLKYEGSTPVESHHHVRKEAGLFDVGHMVQSMFRGPTAAQFLEHLTPSSLATGLKPYQSTLSVLLNPTGGIIDDTVITKHTESSFYVVTNAGRRDVDLPWFEQKLKEWNTTELAKKEGGVEMEVMEDWGLVALQGPKAAAHLQSLTSHDLTTIPFGRSAFISVSSSSSSSAADTHLLHVARGGYTGEDGFEISLPPSTTTLLTQLLLSSSPTVQLAGLAARDSLRLEAGMCLYGNDLDETTSPVEAGLSWVIGKERRSEGAGFVGESEILRQLKEGVERRRVGVVSEGAPARQGAKLVDLKTEEEIGTITSGIPSPTLGKNVAMGYINARTHEGLHRKGSEVGVVVRGKMRKGVVTPMPFVKPNYFRG</sequence>
<keyword evidence="16" id="KW-1185">Reference proteome</keyword>
<dbReference type="OrthoDB" id="10263536at2759"/>
<evidence type="ECO:0000256" key="12">
    <source>
        <dbReference type="RuleBase" id="RU003981"/>
    </source>
</evidence>
<dbReference type="GO" id="GO:0008483">
    <property type="term" value="F:transaminase activity"/>
    <property type="evidence" value="ECO:0007669"/>
    <property type="project" value="UniProtKB-KW"/>
</dbReference>
<evidence type="ECO:0000256" key="3">
    <source>
        <dbReference type="ARBA" id="ARBA00011690"/>
    </source>
</evidence>
<dbReference type="GO" id="GO:0006546">
    <property type="term" value="P:glycine catabolic process"/>
    <property type="evidence" value="ECO:0007669"/>
    <property type="project" value="InterPro"/>
</dbReference>
<evidence type="ECO:0000259" key="13">
    <source>
        <dbReference type="Pfam" id="PF01571"/>
    </source>
</evidence>
<comment type="similarity">
    <text evidence="2 12">Belongs to the GcvT family.</text>
</comment>
<gene>
    <name evidence="15" type="ORF">BDV98DRAFT_343554</name>
</gene>
<feature type="domain" description="Aminomethyltransferase C-terminal" evidence="14">
    <location>
        <begin position="338"/>
        <end position="421"/>
    </location>
</feature>
<dbReference type="InterPro" id="IPR006222">
    <property type="entry name" value="GCVT_N"/>
</dbReference>
<dbReference type="InterPro" id="IPR013977">
    <property type="entry name" value="GcvT_C"/>
</dbReference>
<name>A0A5C3Q235_9AGAR</name>
<dbReference type="InterPro" id="IPR028896">
    <property type="entry name" value="GcvT/YgfZ/DmdA"/>
</dbReference>
<dbReference type="Pfam" id="PF01571">
    <property type="entry name" value="GCV_T"/>
    <property type="match status" value="1"/>
</dbReference>
<comment type="catalytic activity">
    <reaction evidence="10 12">
        <text>N(6)-[(R)-S(8)-aminomethyldihydrolipoyl]-L-lysyl-[protein] + (6S)-5,6,7,8-tetrahydrofolate = N(6)-[(R)-dihydrolipoyl]-L-lysyl-[protein] + (6R)-5,10-methylene-5,6,7,8-tetrahydrofolate + NH4(+)</text>
        <dbReference type="Rhea" id="RHEA:16945"/>
        <dbReference type="Rhea" id="RHEA-COMP:10475"/>
        <dbReference type="Rhea" id="RHEA-COMP:10492"/>
        <dbReference type="ChEBI" id="CHEBI:15636"/>
        <dbReference type="ChEBI" id="CHEBI:28938"/>
        <dbReference type="ChEBI" id="CHEBI:57453"/>
        <dbReference type="ChEBI" id="CHEBI:83100"/>
        <dbReference type="ChEBI" id="CHEBI:83143"/>
        <dbReference type="EC" id="2.1.2.10"/>
    </reaction>
</comment>
<dbReference type="Gene3D" id="3.30.70.1400">
    <property type="entry name" value="Aminomethyltransferase beta-barrel domains"/>
    <property type="match status" value="1"/>
</dbReference>
<feature type="binding site" evidence="11">
    <location>
        <position position="250"/>
    </location>
    <ligand>
        <name>substrate</name>
    </ligand>
</feature>
<evidence type="ECO:0000256" key="5">
    <source>
        <dbReference type="ARBA" id="ARBA00022576"/>
    </source>
</evidence>
<dbReference type="AlphaFoldDB" id="A0A5C3Q235"/>
<evidence type="ECO:0000256" key="2">
    <source>
        <dbReference type="ARBA" id="ARBA00008609"/>
    </source>
</evidence>
<dbReference type="GO" id="GO:0005960">
    <property type="term" value="C:glycine cleavage complex"/>
    <property type="evidence" value="ECO:0007669"/>
    <property type="project" value="InterPro"/>
</dbReference>
<comment type="subunit">
    <text evidence="3 12">The glycine cleavage system is composed of four proteins: P, T, L and H.</text>
</comment>
<dbReference type="FunFam" id="4.10.1250.10:FF:000002">
    <property type="entry name" value="Aminomethyltransferase"/>
    <property type="match status" value="1"/>
</dbReference>
<protein>
    <recommendedName>
        <fullName evidence="4 12">Aminomethyltransferase</fullName>
        <ecNumber evidence="4 12">2.1.2.10</ecNumber>
    </recommendedName>
    <alternativeName>
        <fullName evidence="9 12">Glycine cleavage system T protein</fullName>
    </alternativeName>
</protein>
<dbReference type="FunFam" id="2.40.30.110:FF:000002">
    <property type="entry name" value="Aminomethyltransferase"/>
    <property type="match status" value="1"/>
</dbReference>
<reference evidence="15 16" key="1">
    <citation type="journal article" date="2019" name="Nat. Ecol. Evol.">
        <title>Megaphylogeny resolves global patterns of mushroom evolution.</title>
        <authorList>
            <person name="Varga T."/>
            <person name="Krizsan K."/>
            <person name="Foldi C."/>
            <person name="Dima B."/>
            <person name="Sanchez-Garcia M."/>
            <person name="Sanchez-Ramirez S."/>
            <person name="Szollosi G.J."/>
            <person name="Szarkandi J.G."/>
            <person name="Papp V."/>
            <person name="Albert L."/>
            <person name="Andreopoulos W."/>
            <person name="Angelini C."/>
            <person name="Antonin V."/>
            <person name="Barry K.W."/>
            <person name="Bougher N.L."/>
            <person name="Buchanan P."/>
            <person name="Buyck B."/>
            <person name="Bense V."/>
            <person name="Catcheside P."/>
            <person name="Chovatia M."/>
            <person name="Cooper J."/>
            <person name="Damon W."/>
            <person name="Desjardin D."/>
            <person name="Finy P."/>
            <person name="Geml J."/>
            <person name="Haridas S."/>
            <person name="Hughes K."/>
            <person name="Justo A."/>
            <person name="Karasinski D."/>
            <person name="Kautmanova I."/>
            <person name="Kiss B."/>
            <person name="Kocsube S."/>
            <person name="Kotiranta H."/>
            <person name="LaButti K.M."/>
            <person name="Lechner B.E."/>
            <person name="Liimatainen K."/>
            <person name="Lipzen A."/>
            <person name="Lukacs Z."/>
            <person name="Mihaltcheva S."/>
            <person name="Morgado L.N."/>
            <person name="Niskanen T."/>
            <person name="Noordeloos M.E."/>
            <person name="Ohm R.A."/>
            <person name="Ortiz-Santana B."/>
            <person name="Ovrebo C."/>
            <person name="Racz N."/>
            <person name="Riley R."/>
            <person name="Savchenko A."/>
            <person name="Shiryaev A."/>
            <person name="Soop K."/>
            <person name="Spirin V."/>
            <person name="Szebenyi C."/>
            <person name="Tomsovsky M."/>
            <person name="Tulloss R.E."/>
            <person name="Uehling J."/>
            <person name="Grigoriev I.V."/>
            <person name="Vagvolgyi C."/>
            <person name="Papp T."/>
            <person name="Martin F.M."/>
            <person name="Miettinen O."/>
            <person name="Hibbett D.S."/>
            <person name="Nagy L.G."/>
        </authorList>
    </citation>
    <scope>NUCLEOTIDE SEQUENCE [LARGE SCALE GENOMIC DNA]</scope>
    <source>
        <strain evidence="15 16">CBS 309.79</strain>
    </source>
</reference>
<organism evidence="15 16">
    <name type="scientific">Pterulicium gracile</name>
    <dbReference type="NCBI Taxonomy" id="1884261"/>
    <lineage>
        <taxon>Eukaryota</taxon>
        <taxon>Fungi</taxon>
        <taxon>Dikarya</taxon>
        <taxon>Basidiomycota</taxon>
        <taxon>Agaricomycotina</taxon>
        <taxon>Agaricomycetes</taxon>
        <taxon>Agaricomycetidae</taxon>
        <taxon>Agaricales</taxon>
        <taxon>Pleurotineae</taxon>
        <taxon>Pterulaceae</taxon>
        <taxon>Pterulicium</taxon>
    </lineage>
</organism>
<dbReference type="FunFam" id="3.30.70.1400:FF:000001">
    <property type="entry name" value="Aminomethyltransferase"/>
    <property type="match status" value="1"/>
</dbReference>
<feature type="domain" description="GCVT N-terminal" evidence="13">
    <location>
        <begin position="40"/>
        <end position="313"/>
    </location>
</feature>
<dbReference type="PANTHER" id="PTHR43757:SF2">
    <property type="entry name" value="AMINOMETHYLTRANSFERASE, MITOCHONDRIAL"/>
    <property type="match status" value="1"/>
</dbReference>
<evidence type="ECO:0000256" key="10">
    <source>
        <dbReference type="ARBA" id="ARBA00047665"/>
    </source>
</evidence>
<dbReference type="SUPFAM" id="SSF101790">
    <property type="entry name" value="Aminomethyltransferase beta-barrel domain"/>
    <property type="match status" value="1"/>
</dbReference>
<proteinExistence type="inferred from homology"/>
<dbReference type="GO" id="GO:0005739">
    <property type="term" value="C:mitochondrion"/>
    <property type="evidence" value="ECO:0007669"/>
    <property type="project" value="UniProtKB-SubCell"/>
</dbReference>
<dbReference type="Gene3D" id="2.40.30.110">
    <property type="entry name" value="Aminomethyltransferase beta-barrel domains"/>
    <property type="match status" value="1"/>
</dbReference>
<dbReference type="Pfam" id="PF08669">
    <property type="entry name" value="GCV_T_C"/>
    <property type="match status" value="1"/>
</dbReference>
<dbReference type="Gene3D" id="3.30.1360.120">
    <property type="entry name" value="Probable tRNA modification gtpase trme, domain 1"/>
    <property type="match status" value="1"/>
</dbReference>
<evidence type="ECO:0000256" key="11">
    <source>
        <dbReference type="PIRSR" id="PIRSR006487-1"/>
    </source>
</evidence>
<dbReference type="STRING" id="1884261.A0A5C3Q235"/>